<dbReference type="GO" id="GO:0015074">
    <property type="term" value="P:DNA integration"/>
    <property type="evidence" value="ECO:0007669"/>
    <property type="project" value="InterPro"/>
</dbReference>
<dbReference type="SUPFAM" id="SSF53098">
    <property type="entry name" value="Ribonuclease H-like"/>
    <property type="match status" value="1"/>
</dbReference>
<comment type="caution">
    <text evidence="3">The sequence shown here is derived from an EMBL/GenBank/DDBJ whole genome shotgun (WGS) entry which is preliminary data.</text>
</comment>
<dbReference type="InterPro" id="IPR012337">
    <property type="entry name" value="RNaseH-like_sf"/>
</dbReference>
<organism evidence="3 4">
    <name type="scientific">Mycena indigotica</name>
    <dbReference type="NCBI Taxonomy" id="2126181"/>
    <lineage>
        <taxon>Eukaryota</taxon>
        <taxon>Fungi</taxon>
        <taxon>Dikarya</taxon>
        <taxon>Basidiomycota</taxon>
        <taxon>Agaricomycotina</taxon>
        <taxon>Agaricomycetes</taxon>
        <taxon>Agaricomycetidae</taxon>
        <taxon>Agaricales</taxon>
        <taxon>Marasmiineae</taxon>
        <taxon>Mycenaceae</taxon>
        <taxon>Mycena</taxon>
    </lineage>
</organism>
<dbReference type="AlphaFoldDB" id="A0A8H6WBE5"/>
<proteinExistence type="predicted"/>
<dbReference type="GeneID" id="59341261"/>
<reference evidence="3" key="1">
    <citation type="submission" date="2020-05" db="EMBL/GenBank/DDBJ databases">
        <title>Mycena genomes resolve the evolution of fungal bioluminescence.</title>
        <authorList>
            <person name="Tsai I.J."/>
        </authorList>
    </citation>
    <scope>NUCLEOTIDE SEQUENCE</scope>
    <source>
        <strain evidence="3">171206Taipei</strain>
    </source>
</reference>
<dbReference type="GO" id="GO:0005634">
    <property type="term" value="C:nucleus"/>
    <property type="evidence" value="ECO:0007669"/>
    <property type="project" value="UniProtKB-ARBA"/>
</dbReference>
<dbReference type="Pfam" id="PF24764">
    <property type="entry name" value="rva_4"/>
    <property type="match status" value="1"/>
</dbReference>
<keyword evidence="1" id="KW-0694">RNA-binding</keyword>
<sequence length="255" mass="29678">MGFILDLPGLKKVFDRVDPIGTFMRWYGVIKRRVYRVRGANALWHHDGNEKLKPWGFYIHGCIDGFSRLFIYLVCCDNKKSATVEQIFRRAVAIYGWPSRARGDFGKENNGVERMMIGHWGEAHMAYLRGLSLQNIRIERSWRDIRKDALQYFREIFQHLEESQLLHMDNAIERVCLFLVYQPRIQAALDRARDSWNHHKLRTEREKTPTAIFELSRQNAIRLGYWTGDPGDDIADVSPDYGVDGEGLTTPTGNC</sequence>
<dbReference type="Proteomes" id="UP000636479">
    <property type="component" value="Unassembled WGS sequence"/>
</dbReference>
<evidence type="ECO:0000256" key="1">
    <source>
        <dbReference type="ARBA" id="ARBA00022884"/>
    </source>
</evidence>
<dbReference type="PANTHER" id="PTHR46791:SF5">
    <property type="entry name" value="CLR5 DOMAIN-CONTAINING PROTEIN-RELATED"/>
    <property type="match status" value="1"/>
</dbReference>
<dbReference type="InterPro" id="IPR036397">
    <property type="entry name" value="RNaseH_sf"/>
</dbReference>
<dbReference type="EMBL" id="JACAZF010000002">
    <property type="protein sequence ID" value="KAF7311732.1"/>
    <property type="molecule type" value="Genomic_DNA"/>
</dbReference>
<dbReference type="Gene3D" id="3.30.420.10">
    <property type="entry name" value="Ribonuclease H-like superfamily/Ribonuclease H"/>
    <property type="match status" value="1"/>
</dbReference>
<dbReference type="GO" id="GO:0003723">
    <property type="term" value="F:RNA binding"/>
    <property type="evidence" value="ECO:0007669"/>
    <property type="project" value="UniProtKB-KW"/>
</dbReference>
<dbReference type="InterPro" id="IPR058913">
    <property type="entry name" value="Integrase_dom_put"/>
</dbReference>
<dbReference type="InterPro" id="IPR001584">
    <property type="entry name" value="Integrase_cat-core"/>
</dbReference>
<accession>A0A8H6WBE5</accession>
<dbReference type="PANTHER" id="PTHR46791">
    <property type="entry name" value="EXPRESSED PROTEIN"/>
    <property type="match status" value="1"/>
</dbReference>
<name>A0A8H6WBE5_9AGAR</name>
<dbReference type="RefSeq" id="XP_037223840.1">
    <property type="nucleotide sequence ID" value="XM_037358745.1"/>
</dbReference>
<keyword evidence="4" id="KW-1185">Reference proteome</keyword>
<gene>
    <name evidence="3" type="ORF">MIND_00183200</name>
</gene>
<dbReference type="PROSITE" id="PS50994">
    <property type="entry name" value="INTEGRASE"/>
    <property type="match status" value="1"/>
</dbReference>
<dbReference type="OrthoDB" id="2686689at2759"/>
<evidence type="ECO:0000313" key="4">
    <source>
        <dbReference type="Proteomes" id="UP000636479"/>
    </source>
</evidence>
<feature type="domain" description="Integrase catalytic" evidence="2">
    <location>
        <begin position="35"/>
        <end position="217"/>
    </location>
</feature>
<evidence type="ECO:0000313" key="3">
    <source>
        <dbReference type="EMBL" id="KAF7311732.1"/>
    </source>
</evidence>
<evidence type="ECO:0000259" key="2">
    <source>
        <dbReference type="PROSITE" id="PS50994"/>
    </source>
</evidence>
<protein>
    <submittedName>
        <fullName evidence="3">Integrase catalytic domain-containing protein</fullName>
    </submittedName>
</protein>